<organism evidence="1 2">
    <name type="scientific">Muraenolepis orangiensis</name>
    <name type="common">Patagonian moray cod</name>
    <dbReference type="NCBI Taxonomy" id="630683"/>
    <lineage>
        <taxon>Eukaryota</taxon>
        <taxon>Metazoa</taxon>
        <taxon>Chordata</taxon>
        <taxon>Craniata</taxon>
        <taxon>Vertebrata</taxon>
        <taxon>Euteleostomi</taxon>
        <taxon>Actinopterygii</taxon>
        <taxon>Neopterygii</taxon>
        <taxon>Teleostei</taxon>
        <taxon>Neoteleostei</taxon>
        <taxon>Acanthomorphata</taxon>
        <taxon>Zeiogadaria</taxon>
        <taxon>Gadariae</taxon>
        <taxon>Gadiformes</taxon>
        <taxon>Muraenolepidoidei</taxon>
        <taxon>Muraenolepididae</taxon>
        <taxon>Muraenolepis</taxon>
    </lineage>
</organism>
<keyword evidence="2" id="KW-1185">Reference proteome</keyword>
<name>A0A9Q0DKK5_9TELE</name>
<gene>
    <name evidence="1" type="ORF">NHX12_010079</name>
</gene>
<comment type="caution">
    <text evidence="1">The sequence shown here is derived from an EMBL/GenBank/DDBJ whole genome shotgun (WGS) entry which is preliminary data.</text>
</comment>
<evidence type="ECO:0000313" key="1">
    <source>
        <dbReference type="EMBL" id="KAJ3589233.1"/>
    </source>
</evidence>
<reference evidence="1" key="1">
    <citation type="submission" date="2022-07" db="EMBL/GenBank/DDBJ databases">
        <title>Chromosome-level genome of Muraenolepis orangiensis.</title>
        <authorList>
            <person name="Kim J."/>
        </authorList>
    </citation>
    <scope>NUCLEOTIDE SEQUENCE</scope>
    <source>
        <strain evidence="1">KU_S4_2022</strain>
        <tissue evidence="1">Muscle</tissue>
    </source>
</reference>
<dbReference type="AlphaFoldDB" id="A0A9Q0DKK5"/>
<dbReference type="Proteomes" id="UP001148018">
    <property type="component" value="Unassembled WGS sequence"/>
</dbReference>
<dbReference type="EMBL" id="JANIIK010000115">
    <property type="protein sequence ID" value="KAJ3589233.1"/>
    <property type="molecule type" value="Genomic_DNA"/>
</dbReference>
<proteinExistence type="predicted"/>
<protein>
    <submittedName>
        <fullName evidence="1">Uncharacterized protein</fullName>
    </submittedName>
</protein>
<evidence type="ECO:0000313" key="2">
    <source>
        <dbReference type="Proteomes" id="UP001148018"/>
    </source>
</evidence>
<accession>A0A9Q0DKK5</accession>
<sequence>MVTAPLHSGRTLLEPRASRCAPSTRTQVTHILTSLLKAACETHNRTTGTWRGATFGDTITGDRLETDSCLVGILKGSGRAREHPEGLTHH</sequence>